<dbReference type="OrthoDB" id="9802051at2"/>
<keyword evidence="8" id="KW-1185">Reference proteome</keyword>
<accession>A0A128FDJ7</accession>
<dbReference type="RefSeq" id="WP_062712227.1">
    <property type="nucleotide sequence ID" value="NZ_CAWRCI010000033.1"/>
</dbReference>
<protein>
    <recommendedName>
        <fullName evidence="2">Probable chromosome-partitioning protein ParB</fullName>
    </recommendedName>
</protein>
<dbReference type="EMBL" id="FIZY01000033">
    <property type="protein sequence ID" value="CZF84872.1"/>
    <property type="molecule type" value="Genomic_DNA"/>
</dbReference>
<dbReference type="InterPro" id="IPR050336">
    <property type="entry name" value="Chromosome_partition/occlusion"/>
</dbReference>
<gene>
    <name evidence="7" type="primary">parB</name>
    <name evidence="7" type="ORF">GMA8713_03285</name>
</gene>
<dbReference type="AlphaFoldDB" id="A0A128FDJ7"/>
<dbReference type="Pfam" id="PF23552">
    <property type="entry name" value="ParB_C"/>
    <property type="match status" value="1"/>
</dbReference>
<dbReference type="InterPro" id="IPR041468">
    <property type="entry name" value="HTH_ParB/Spo0J"/>
</dbReference>
<evidence type="ECO:0000256" key="2">
    <source>
        <dbReference type="ARBA" id="ARBA00022372"/>
    </source>
</evidence>
<evidence type="ECO:0000256" key="1">
    <source>
        <dbReference type="ARBA" id="ARBA00006295"/>
    </source>
</evidence>
<comment type="similarity">
    <text evidence="1">Belongs to the ParB family.</text>
</comment>
<reference evidence="8" key="1">
    <citation type="submission" date="2016-02" db="EMBL/GenBank/DDBJ databases">
        <authorList>
            <person name="Rodrigo-Torres Lidia"/>
            <person name="Arahal R.David."/>
        </authorList>
    </citation>
    <scope>NUCLEOTIDE SEQUENCE [LARGE SCALE GENOMIC DNA]</scope>
    <source>
        <strain evidence="8">CECT 8713</strain>
    </source>
</reference>
<dbReference type="PANTHER" id="PTHR33375:SF1">
    <property type="entry name" value="CHROMOSOME-PARTITIONING PROTEIN PARB-RELATED"/>
    <property type="match status" value="1"/>
</dbReference>
<dbReference type="SUPFAM" id="SSF110849">
    <property type="entry name" value="ParB/Sulfiredoxin"/>
    <property type="match status" value="1"/>
</dbReference>
<dbReference type="Gene3D" id="3.90.1530.30">
    <property type="match status" value="1"/>
</dbReference>
<evidence type="ECO:0000256" key="3">
    <source>
        <dbReference type="ARBA" id="ARBA00022829"/>
    </source>
</evidence>
<dbReference type="Proteomes" id="UP000073601">
    <property type="component" value="Unassembled WGS sequence"/>
</dbReference>
<evidence type="ECO:0000256" key="4">
    <source>
        <dbReference type="ARBA" id="ARBA00023125"/>
    </source>
</evidence>
<dbReference type="GO" id="GO:0005694">
    <property type="term" value="C:chromosome"/>
    <property type="evidence" value="ECO:0007669"/>
    <property type="project" value="TreeGrafter"/>
</dbReference>
<organism evidence="7 8">
    <name type="scientific">Grimontia marina</name>
    <dbReference type="NCBI Taxonomy" id="646534"/>
    <lineage>
        <taxon>Bacteria</taxon>
        <taxon>Pseudomonadati</taxon>
        <taxon>Pseudomonadota</taxon>
        <taxon>Gammaproteobacteria</taxon>
        <taxon>Vibrionales</taxon>
        <taxon>Vibrionaceae</taxon>
        <taxon>Grimontia</taxon>
    </lineage>
</organism>
<dbReference type="InterPro" id="IPR004437">
    <property type="entry name" value="ParB/RepB/Spo0J"/>
</dbReference>
<dbReference type="Pfam" id="PF02195">
    <property type="entry name" value="ParB_N"/>
    <property type="match status" value="1"/>
</dbReference>
<sequence>MNATKRGLGKGLDALLATSARAQARVDLNNDTQEAVNNSELQHLPLAALRPGVYQPRQDMAQEALEELAESIRAQGVIQPLVVRHLGDKQYEIIAGERRFRASKIAGLTHVPCLVRDLNDKAASAIALIENIQREDLNAMEEAEALDRLIHDFSLTHQQLAEALGKSRTTISNLLRLNGLEAGVKKLLSGRQLEMGHARALLALDGNAQIEAALVSVNKKLTVRQTEALVKKALTPAVEKTQEPVSPKLVELQDRLTDKLGTSVSLSQSRSGSGKLVITFDQNEKLMQILAILGEEL</sequence>
<dbReference type="InterPro" id="IPR036086">
    <property type="entry name" value="ParB/Sulfiredoxin_sf"/>
</dbReference>
<dbReference type="GO" id="GO:0045881">
    <property type="term" value="P:positive regulation of sporulation resulting in formation of a cellular spore"/>
    <property type="evidence" value="ECO:0007669"/>
    <property type="project" value="TreeGrafter"/>
</dbReference>
<keyword evidence="4" id="KW-0238">DNA-binding</keyword>
<dbReference type="FunFam" id="3.90.1530.30:FF:000001">
    <property type="entry name" value="Chromosome partitioning protein ParB"/>
    <property type="match status" value="1"/>
</dbReference>
<dbReference type="GO" id="GO:0003677">
    <property type="term" value="F:DNA binding"/>
    <property type="evidence" value="ECO:0007669"/>
    <property type="project" value="UniProtKB-KW"/>
</dbReference>
<dbReference type="PANTHER" id="PTHR33375">
    <property type="entry name" value="CHROMOSOME-PARTITIONING PROTEIN PARB-RELATED"/>
    <property type="match status" value="1"/>
</dbReference>
<dbReference type="Gene3D" id="1.10.10.2830">
    <property type="match status" value="1"/>
</dbReference>
<dbReference type="InterPro" id="IPR057240">
    <property type="entry name" value="ParB_dimer_C"/>
</dbReference>
<dbReference type="InterPro" id="IPR003115">
    <property type="entry name" value="ParB_N"/>
</dbReference>
<dbReference type="FunFam" id="1.10.10.2830:FF:000001">
    <property type="entry name" value="Chromosome partitioning protein ParB"/>
    <property type="match status" value="1"/>
</dbReference>
<dbReference type="NCBIfam" id="TIGR00180">
    <property type="entry name" value="parB_part"/>
    <property type="match status" value="1"/>
</dbReference>
<evidence type="ECO:0000313" key="8">
    <source>
        <dbReference type="Proteomes" id="UP000073601"/>
    </source>
</evidence>
<evidence type="ECO:0000259" key="6">
    <source>
        <dbReference type="SMART" id="SM00470"/>
    </source>
</evidence>
<evidence type="ECO:0000313" key="7">
    <source>
        <dbReference type="EMBL" id="CZF84872.1"/>
    </source>
</evidence>
<evidence type="ECO:0000256" key="5">
    <source>
        <dbReference type="ARBA" id="ARBA00025472"/>
    </source>
</evidence>
<feature type="domain" description="ParB-like N-terminal" evidence="6">
    <location>
        <begin position="42"/>
        <end position="132"/>
    </location>
</feature>
<dbReference type="SMART" id="SM00470">
    <property type="entry name" value="ParB"/>
    <property type="match status" value="1"/>
</dbReference>
<dbReference type="GO" id="GO:0007059">
    <property type="term" value="P:chromosome segregation"/>
    <property type="evidence" value="ECO:0007669"/>
    <property type="project" value="UniProtKB-KW"/>
</dbReference>
<name>A0A128FDJ7_9GAMM</name>
<dbReference type="CDD" id="cd16393">
    <property type="entry name" value="SPO0J_N"/>
    <property type="match status" value="1"/>
</dbReference>
<keyword evidence="3" id="KW-0159">Chromosome partition</keyword>
<dbReference type="Pfam" id="PF17762">
    <property type="entry name" value="HTH_ParB"/>
    <property type="match status" value="1"/>
</dbReference>
<proteinExistence type="inferred from homology"/>
<comment type="function">
    <text evidence="5">Involved in chromosome partition. Localize to both poles of the predivisional cell following completion of DNA replication. Binds to the DNA origin of replication.</text>
</comment>